<accession>A0A8S3YIJ6</accession>
<dbReference type="GO" id="GO:0007188">
    <property type="term" value="P:adenylate cyclase-modulating G protein-coupled receptor signaling pathway"/>
    <property type="evidence" value="ECO:0007669"/>
    <property type="project" value="TreeGrafter"/>
</dbReference>
<feature type="domain" description="G-protein coupled receptors family 2 profile 2" evidence="6">
    <location>
        <begin position="41"/>
        <end position="209"/>
    </location>
</feature>
<dbReference type="Proteomes" id="UP000678393">
    <property type="component" value="Unassembled WGS sequence"/>
</dbReference>
<keyword evidence="8" id="KW-1185">Reference proteome</keyword>
<evidence type="ECO:0000313" key="7">
    <source>
        <dbReference type="EMBL" id="CAG5116829.1"/>
    </source>
</evidence>
<evidence type="ECO:0000256" key="5">
    <source>
        <dbReference type="SAM" id="Phobius"/>
    </source>
</evidence>
<feature type="transmembrane region" description="Helical" evidence="5">
    <location>
        <begin position="42"/>
        <end position="65"/>
    </location>
</feature>
<dbReference type="PANTHER" id="PTHR45620:SF42">
    <property type="entry name" value="G-PROTEIN COUPLED RECEPTOR SEB-2"/>
    <property type="match status" value="1"/>
</dbReference>
<name>A0A8S3YIJ6_9EUPU</name>
<evidence type="ECO:0000256" key="2">
    <source>
        <dbReference type="ARBA" id="ARBA00022692"/>
    </source>
</evidence>
<evidence type="ECO:0000259" key="6">
    <source>
        <dbReference type="PROSITE" id="PS50261"/>
    </source>
</evidence>
<feature type="non-terminal residue" evidence="7">
    <location>
        <position position="1"/>
    </location>
</feature>
<evidence type="ECO:0000256" key="4">
    <source>
        <dbReference type="ARBA" id="ARBA00023136"/>
    </source>
</evidence>
<reference evidence="7" key="1">
    <citation type="submission" date="2021-04" db="EMBL/GenBank/DDBJ databases">
        <authorList>
            <consortium name="Molecular Ecology Group"/>
        </authorList>
    </citation>
    <scope>NUCLEOTIDE SEQUENCE</scope>
</reference>
<dbReference type="InterPro" id="IPR000832">
    <property type="entry name" value="GPCR_2_secretin-like"/>
</dbReference>
<comment type="subcellular location">
    <subcellularLocation>
        <location evidence="1">Membrane</location>
        <topology evidence="1">Multi-pass membrane protein</topology>
    </subcellularLocation>
</comment>
<dbReference type="GO" id="GO:0005886">
    <property type="term" value="C:plasma membrane"/>
    <property type="evidence" value="ECO:0007669"/>
    <property type="project" value="TreeGrafter"/>
</dbReference>
<dbReference type="GO" id="GO:0007166">
    <property type="term" value="P:cell surface receptor signaling pathway"/>
    <property type="evidence" value="ECO:0007669"/>
    <property type="project" value="InterPro"/>
</dbReference>
<dbReference type="InterPro" id="IPR050332">
    <property type="entry name" value="GPCR_2"/>
</dbReference>
<keyword evidence="3 5" id="KW-1133">Transmembrane helix</keyword>
<evidence type="ECO:0000256" key="3">
    <source>
        <dbReference type="ARBA" id="ARBA00022989"/>
    </source>
</evidence>
<dbReference type="Gene3D" id="1.20.1070.10">
    <property type="entry name" value="Rhodopsin 7-helix transmembrane proteins"/>
    <property type="match status" value="1"/>
</dbReference>
<comment type="caution">
    <text evidence="7">The sequence shown here is derived from an EMBL/GenBank/DDBJ whole genome shotgun (WGS) entry which is preliminary data.</text>
</comment>
<gene>
    <name evidence="7" type="ORF">CUNI_LOCUS2387</name>
</gene>
<dbReference type="PRINTS" id="PR00249">
    <property type="entry name" value="GPCRSECRETIN"/>
</dbReference>
<evidence type="ECO:0000256" key="1">
    <source>
        <dbReference type="ARBA" id="ARBA00004141"/>
    </source>
</evidence>
<feature type="transmembrane region" description="Helical" evidence="5">
    <location>
        <begin position="77"/>
        <end position="95"/>
    </location>
</feature>
<keyword evidence="4 5" id="KW-0472">Membrane</keyword>
<organism evidence="7 8">
    <name type="scientific">Candidula unifasciata</name>
    <dbReference type="NCBI Taxonomy" id="100452"/>
    <lineage>
        <taxon>Eukaryota</taxon>
        <taxon>Metazoa</taxon>
        <taxon>Spiralia</taxon>
        <taxon>Lophotrochozoa</taxon>
        <taxon>Mollusca</taxon>
        <taxon>Gastropoda</taxon>
        <taxon>Heterobranchia</taxon>
        <taxon>Euthyneura</taxon>
        <taxon>Panpulmonata</taxon>
        <taxon>Eupulmonata</taxon>
        <taxon>Stylommatophora</taxon>
        <taxon>Helicina</taxon>
        <taxon>Helicoidea</taxon>
        <taxon>Geomitridae</taxon>
        <taxon>Candidula</taxon>
    </lineage>
</organism>
<dbReference type="EMBL" id="CAJHNH020000308">
    <property type="protein sequence ID" value="CAG5116829.1"/>
    <property type="molecule type" value="Genomic_DNA"/>
</dbReference>
<dbReference type="PANTHER" id="PTHR45620">
    <property type="entry name" value="PDF RECEPTOR-LIKE PROTEIN-RELATED"/>
    <property type="match status" value="1"/>
</dbReference>
<dbReference type="AlphaFoldDB" id="A0A8S3YIJ6"/>
<keyword evidence="2 5" id="KW-0812">Transmembrane</keyword>
<dbReference type="PROSITE" id="PS50261">
    <property type="entry name" value="G_PROTEIN_RECEP_F2_4"/>
    <property type="match status" value="1"/>
</dbReference>
<evidence type="ECO:0000313" key="8">
    <source>
        <dbReference type="Proteomes" id="UP000678393"/>
    </source>
</evidence>
<dbReference type="Pfam" id="PF00002">
    <property type="entry name" value="7tm_2"/>
    <property type="match status" value="1"/>
</dbReference>
<dbReference type="InterPro" id="IPR017981">
    <property type="entry name" value="GPCR_2-like_7TM"/>
</dbReference>
<feature type="transmembrane region" description="Helical" evidence="5">
    <location>
        <begin position="159"/>
        <end position="183"/>
    </location>
</feature>
<feature type="non-terminal residue" evidence="7">
    <location>
        <position position="209"/>
    </location>
</feature>
<proteinExistence type="predicted"/>
<sequence length="209" mass="24203">YAEKRCTEEGIWFAMGNSSKPQRSEWTDYTRCLDKNSLFVSIYLGLACNIASIALLLPATGIFITYRSLRKQHRIRLHINLFVALMFSNILTVMWEMLVAHEKLTGSSTSFIFQNANACNLLAFLRLYSRSTTYVWMFCEGFYLHRLISNAFKPPKSLLFLYLIGWGFPLAYTTVYGILRLVYANEACWIKSTGHLQWILYAPNLFCLK</sequence>
<dbReference type="OrthoDB" id="6160250at2759"/>
<dbReference type="GO" id="GO:0008528">
    <property type="term" value="F:G protein-coupled peptide receptor activity"/>
    <property type="evidence" value="ECO:0007669"/>
    <property type="project" value="TreeGrafter"/>
</dbReference>
<protein>
    <recommendedName>
        <fullName evidence="6">G-protein coupled receptors family 2 profile 2 domain-containing protein</fullName>
    </recommendedName>
</protein>